<proteinExistence type="predicted"/>
<dbReference type="Proteomes" id="UP000193801">
    <property type="component" value="Unassembled WGS sequence"/>
</dbReference>
<evidence type="ECO:0000259" key="2">
    <source>
        <dbReference type="Pfam" id="PF02517"/>
    </source>
</evidence>
<feature type="transmembrane region" description="Helical" evidence="1">
    <location>
        <begin position="189"/>
        <end position="213"/>
    </location>
</feature>
<evidence type="ECO:0000313" key="4">
    <source>
        <dbReference type="Proteomes" id="UP000193801"/>
    </source>
</evidence>
<feature type="transmembrane region" description="Helical" evidence="1">
    <location>
        <begin position="42"/>
        <end position="59"/>
    </location>
</feature>
<gene>
    <name evidence="3" type="ORF">AWB91_18910</name>
</gene>
<sequence>MPDALAAAPPSAPHRFRVHLDIAVVVAVLVLTNLIAHFTTPWASIATVPAAAVGLAVLMRARGLDWVDLGLGRAHWRSGLGYALGAVGVVAAVIGLGILLPMTRPMFLNNHYATISGALIASMIVIPLQTVIPEELAFRGVLHGTLNRAWGFRGVALGGSLLFGLWHVATSLGLTSNNVGFTRLFGGGFAGMLAGVTLAVLATGAAGFVFSWLRRRSGSLIAPIALHWSLNGLGALAAALVWHLST</sequence>
<dbReference type="PIRSF" id="PIRSF026622">
    <property type="entry name" value="Proteas_026622"/>
    <property type="match status" value="1"/>
</dbReference>
<feature type="transmembrane region" description="Helical" evidence="1">
    <location>
        <begin position="80"/>
        <end position="100"/>
    </location>
</feature>
<dbReference type="InterPro" id="IPR015837">
    <property type="entry name" value="UCP026622_CAAX_protease"/>
</dbReference>
<dbReference type="RefSeq" id="WP_085100601.1">
    <property type="nucleotide sequence ID" value="NZ_LQPK01000017.1"/>
</dbReference>
<keyword evidence="1" id="KW-1133">Transmembrane helix</keyword>
<accession>A0ABX3VKL1</accession>
<dbReference type="Pfam" id="PF02517">
    <property type="entry name" value="Rce1-like"/>
    <property type="match status" value="1"/>
</dbReference>
<feature type="transmembrane region" description="Helical" evidence="1">
    <location>
        <begin position="150"/>
        <end position="169"/>
    </location>
</feature>
<keyword evidence="1" id="KW-0812">Transmembrane</keyword>
<feature type="transmembrane region" description="Helical" evidence="1">
    <location>
        <begin position="225"/>
        <end position="244"/>
    </location>
</feature>
<dbReference type="EMBL" id="LQPK01000017">
    <property type="protein sequence ID" value="ORW30369.1"/>
    <property type="molecule type" value="Genomic_DNA"/>
</dbReference>
<feature type="transmembrane region" description="Helical" evidence="1">
    <location>
        <begin position="18"/>
        <end position="36"/>
    </location>
</feature>
<organism evidence="3 4">
    <name type="scientific">Mycobacterium paraense</name>
    <dbReference type="NCBI Taxonomy" id="767916"/>
    <lineage>
        <taxon>Bacteria</taxon>
        <taxon>Bacillati</taxon>
        <taxon>Actinomycetota</taxon>
        <taxon>Actinomycetes</taxon>
        <taxon>Mycobacteriales</taxon>
        <taxon>Mycobacteriaceae</taxon>
        <taxon>Mycobacterium</taxon>
        <taxon>Mycobacterium simiae complex</taxon>
    </lineage>
</organism>
<feature type="domain" description="CAAX prenyl protease 2/Lysostaphin resistance protein A-like" evidence="2">
    <location>
        <begin position="119"/>
        <end position="232"/>
    </location>
</feature>
<evidence type="ECO:0000256" key="1">
    <source>
        <dbReference type="SAM" id="Phobius"/>
    </source>
</evidence>
<name>A0ABX3VKL1_9MYCO</name>
<keyword evidence="4" id="KW-1185">Reference proteome</keyword>
<comment type="caution">
    <text evidence="3">The sequence shown here is derived from an EMBL/GenBank/DDBJ whole genome shotgun (WGS) entry which is preliminary data.</text>
</comment>
<reference evidence="3 4" key="1">
    <citation type="journal article" date="2015" name="Emerg. Microbes Infect.">
        <title>Characterization of 17 strains belonging to the Mycobacterium simiae complex and description of Mycobacterium paraense sp. nov.</title>
        <authorList>
            <person name="Fusco da Costa A.R."/>
            <person name="Fedrizzi T."/>
            <person name="Lopes M.L."/>
            <person name="Pecorari M."/>
            <person name="Oliveira da Costa W.L."/>
            <person name="Giacobazzi E."/>
            <person name="da Costa Bahia J.R."/>
            <person name="De Sanctis V."/>
            <person name="Batista Lima K.V."/>
            <person name="Bertorelli R."/>
            <person name="Grottola A."/>
            <person name="Fabio A."/>
            <person name="Mariottini A."/>
            <person name="Ferretti P."/>
            <person name="Di Leva F."/>
            <person name="Fregni Serpini G."/>
            <person name="Tagliazucchi S."/>
            <person name="Rumpianesi F."/>
            <person name="Jousson O."/>
            <person name="Segata N."/>
            <person name="Tortoli E."/>
        </authorList>
    </citation>
    <scope>NUCLEOTIDE SEQUENCE [LARGE SCALE GENOMIC DNA]</scope>
    <source>
        <strain evidence="3 4">FI-07156</strain>
    </source>
</reference>
<evidence type="ECO:0000313" key="3">
    <source>
        <dbReference type="EMBL" id="ORW30369.1"/>
    </source>
</evidence>
<dbReference type="InterPro" id="IPR003675">
    <property type="entry name" value="Rce1/LyrA-like_dom"/>
</dbReference>
<protein>
    <submittedName>
        <fullName evidence="3">Abortive infection protein</fullName>
    </submittedName>
</protein>
<keyword evidence="1" id="KW-0472">Membrane</keyword>